<feature type="compositionally biased region" description="Basic and acidic residues" evidence="1">
    <location>
        <begin position="45"/>
        <end position="88"/>
    </location>
</feature>
<evidence type="ECO:0000313" key="3">
    <source>
        <dbReference type="Proteomes" id="UP001066276"/>
    </source>
</evidence>
<dbReference type="EMBL" id="JANPWB010000004">
    <property type="protein sequence ID" value="KAJ1191742.1"/>
    <property type="molecule type" value="Genomic_DNA"/>
</dbReference>
<keyword evidence="3" id="KW-1185">Reference proteome</keyword>
<feature type="region of interest" description="Disordered" evidence="1">
    <location>
        <begin position="1"/>
        <end position="88"/>
    </location>
</feature>
<protein>
    <submittedName>
        <fullName evidence="2">Uncharacterized protein</fullName>
    </submittedName>
</protein>
<evidence type="ECO:0000256" key="1">
    <source>
        <dbReference type="SAM" id="MobiDB-lite"/>
    </source>
</evidence>
<dbReference type="Proteomes" id="UP001066276">
    <property type="component" value="Chromosome 2_2"/>
</dbReference>
<organism evidence="2 3">
    <name type="scientific">Pleurodeles waltl</name>
    <name type="common">Iberian ribbed newt</name>
    <dbReference type="NCBI Taxonomy" id="8319"/>
    <lineage>
        <taxon>Eukaryota</taxon>
        <taxon>Metazoa</taxon>
        <taxon>Chordata</taxon>
        <taxon>Craniata</taxon>
        <taxon>Vertebrata</taxon>
        <taxon>Euteleostomi</taxon>
        <taxon>Amphibia</taxon>
        <taxon>Batrachia</taxon>
        <taxon>Caudata</taxon>
        <taxon>Salamandroidea</taxon>
        <taxon>Salamandridae</taxon>
        <taxon>Pleurodelinae</taxon>
        <taxon>Pleurodeles</taxon>
    </lineage>
</organism>
<proteinExistence type="predicted"/>
<sequence>MAAPRNPDIRIPENLLGKGRRAERAEEGETAGAGNPDIRVPKSLKSKEGLRVGRAEREEDAEGRGAENTGKEGSGEEERTSDLYLGDR</sequence>
<reference evidence="2" key="1">
    <citation type="journal article" date="2022" name="bioRxiv">
        <title>Sequencing and chromosome-scale assembly of the giantPleurodeles waltlgenome.</title>
        <authorList>
            <person name="Brown T."/>
            <person name="Elewa A."/>
            <person name="Iarovenko S."/>
            <person name="Subramanian E."/>
            <person name="Araus A.J."/>
            <person name="Petzold A."/>
            <person name="Susuki M."/>
            <person name="Suzuki K.-i.T."/>
            <person name="Hayashi T."/>
            <person name="Toyoda A."/>
            <person name="Oliveira C."/>
            <person name="Osipova E."/>
            <person name="Leigh N.D."/>
            <person name="Simon A."/>
            <person name="Yun M.H."/>
        </authorList>
    </citation>
    <scope>NUCLEOTIDE SEQUENCE</scope>
    <source>
        <strain evidence="2">20211129_DDA</strain>
        <tissue evidence="2">Liver</tissue>
    </source>
</reference>
<comment type="caution">
    <text evidence="2">The sequence shown here is derived from an EMBL/GenBank/DDBJ whole genome shotgun (WGS) entry which is preliminary data.</text>
</comment>
<evidence type="ECO:0000313" key="2">
    <source>
        <dbReference type="EMBL" id="KAJ1191742.1"/>
    </source>
</evidence>
<dbReference type="AlphaFoldDB" id="A0AAV7USZ8"/>
<gene>
    <name evidence="2" type="ORF">NDU88_001058</name>
</gene>
<accession>A0AAV7USZ8</accession>
<name>A0AAV7USZ8_PLEWA</name>